<name>A0A8S1GMM5_9PELO</name>
<comment type="caution">
    <text evidence="8">The sequence shown here is derived from an EMBL/GenBank/DDBJ whole genome shotgun (WGS) entry which is preliminary data.</text>
</comment>
<evidence type="ECO:0000256" key="3">
    <source>
        <dbReference type="ARBA" id="ARBA00011583"/>
    </source>
</evidence>
<comment type="subcellular location">
    <subcellularLocation>
        <location evidence="1">Cytoplasm</location>
        <location evidence="1">Cytoskeleton</location>
    </subcellularLocation>
</comment>
<dbReference type="PANTHER" id="PTHR11604">
    <property type="entry name" value="PROFILIN"/>
    <property type="match status" value="1"/>
</dbReference>
<dbReference type="FunFam" id="3.30.450.30:FF:000020">
    <property type="entry name" value="Profilin"/>
    <property type="match status" value="1"/>
</dbReference>
<dbReference type="Gene3D" id="3.30.450.30">
    <property type="entry name" value="Dynein light chain 2a, cytoplasmic"/>
    <property type="match status" value="1"/>
</dbReference>
<comment type="subunit">
    <text evidence="3">Occurs in many kinds of cells as a complex with monomeric actin in a 1:1 ratio.</text>
</comment>
<dbReference type="GO" id="GO:0005938">
    <property type="term" value="C:cell cortex"/>
    <property type="evidence" value="ECO:0007669"/>
    <property type="project" value="TreeGrafter"/>
</dbReference>
<evidence type="ECO:0000313" key="8">
    <source>
        <dbReference type="EMBL" id="CAD6184344.1"/>
    </source>
</evidence>
<keyword evidence="4" id="KW-0963">Cytoplasm</keyword>
<evidence type="ECO:0000256" key="2">
    <source>
        <dbReference type="ARBA" id="ARBA00010058"/>
    </source>
</evidence>
<evidence type="ECO:0000256" key="1">
    <source>
        <dbReference type="ARBA" id="ARBA00004245"/>
    </source>
</evidence>
<dbReference type="InterPro" id="IPR036140">
    <property type="entry name" value="PFN_sf"/>
</dbReference>
<dbReference type="GO" id="GO:0005856">
    <property type="term" value="C:cytoskeleton"/>
    <property type="evidence" value="ECO:0007669"/>
    <property type="project" value="UniProtKB-SubCell"/>
</dbReference>
<dbReference type="SUPFAM" id="SSF55770">
    <property type="entry name" value="Profilin (actin-binding protein)"/>
    <property type="match status" value="1"/>
</dbReference>
<keyword evidence="6" id="KW-0206">Cytoskeleton</keyword>
<dbReference type="InterPro" id="IPR005455">
    <property type="entry name" value="PFN_euk"/>
</dbReference>
<organism evidence="8 9">
    <name type="scientific">Caenorhabditis auriculariae</name>
    <dbReference type="NCBI Taxonomy" id="2777116"/>
    <lineage>
        <taxon>Eukaryota</taxon>
        <taxon>Metazoa</taxon>
        <taxon>Ecdysozoa</taxon>
        <taxon>Nematoda</taxon>
        <taxon>Chromadorea</taxon>
        <taxon>Rhabditida</taxon>
        <taxon>Rhabditina</taxon>
        <taxon>Rhabditomorpha</taxon>
        <taxon>Rhabditoidea</taxon>
        <taxon>Rhabditidae</taxon>
        <taxon>Peloderinae</taxon>
        <taxon>Caenorhabditis</taxon>
    </lineage>
</organism>
<sequence length="197" mass="21457">MPRSAPEAAESLIIAREDKDIVATAARSSKMSGWDAYIASITGASPAIKRAAIVGTDGSVWARTQDANVFRATEPELKAFVSLFDNLNEVPSKGVDMENTHYVVPRTEENLIFGKKDKCGFFAVKTKSAILIAVYEGPNEVTAQVRRAVEDQLDTRFLRSPTADFTSDCPSRRRRDAGAELFNDLLGTPSLEVGSKT</sequence>
<dbReference type="CDD" id="cd00148">
    <property type="entry name" value="PROF"/>
    <property type="match status" value="1"/>
</dbReference>
<evidence type="ECO:0000256" key="4">
    <source>
        <dbReference type="ARBA" id="ARBA00022490"/>
    </source>
</evidence>
<accession>A0A8S1GMM5</accession>
<dbReference type="SMART" id="SM00392">
    <property type="entry name" value="PROF"/>
    <property type="match status" value="1"/>
</dbReference>
<dbReference type="Pfam" id="PF00235">
    <property type="entry name" value="Profilin"/>
    <property type="match status" value="1"/>
</dbReference>
<dbReference type="Proteomes" id="UP000835052">
    <property type="component" value="Unassembled WGS sequence"/>
</dbReference>
<reference evidence="8" key="1">
    <citation type="submission" date="2020-10" db="EMBL/GenBank/DDBJ databases">
        <authorList>
            <person name="Kikuchi T."/>
        </authorList>
    </citation>
    <scope>NUCLEOTIDE SEQUENCE</scope>
    <source>
        <strain evidence="8">NKZ352</strain>
    </source>
</reference>
<dbReference type="GO" id="GO:0003785">
    <property type="term" value="F:actin monomer binding"/>
    <property type="evidence" value="ECO:0007669"/>
    <property type="project" value="TreeGrafter"/>
</dbReference>
<dbReference type="InterPro" id="IPR048278">
    <property type="entry name" value="PFN"/>
</dbReference>
<dbReference type="PANTHER" id="PTHR11604:SF6">
    <property type="entry name" value="PROFILIN-1"/>
    <property type="match status" value="1"/>
</dbReference>
<dbReference type="EMBL" id="CAJGYM010000001">
    <property type="protein sequence ID" value="CAD6184344.1"/>
    <property type="molecule type" value="Genomic_DNA"/>
</dbReference>
<dbReference type="AlphaFoldDB" id="A0A8S1GMM5"/>
<evidence type="ECO:0000256" key="6">
    <source>
        <dbReference type="ARBA" id="ARBA00023212"/>
    </source>
</evidence>
<evidence type="ECO:0000256" key="7">
    <source>
        <dbReference type="RuleBase" id="RU003909"/>
    </source>
</evidence>
<gene>
    <name evidence="8" type="ORF">CAUJ_LOCUS263</name>
</gene>
<keyword evidence="5 7" id="KW-0009">Actin-binding</keyword>
<evidence type="ECO:0000313" key="9">
    <source>
        <dbReference type="Proteomes" id="UP000835052"/>
    </source>
</evidence>
<keyword evidence="9" id="KW-1185">Reference proteome</keyword>
<comment type="similarity">
    <text evidence="2 7">Belongs to the profilin family.</text>
</comment>
<evidence type="ECO:0000256" key="5">
    <source>
        <dbReference type="ARBA" id="ARBA00023203"/>
    </source>
</evidence>
<protein>
    <recommendedName>
        <fullName evidence="7">Profilin</fullName>
    </recommendedName>
</protein>
<dbReference type="OrthoDB" id="421374at2759"/>
<proteinExistence type="inferred from homology"/>